<sequence>MIVVVEGPSAAGKTTWCHRSGLPVVEEYVPSGREPDRSDVSAQAAYWTEVNSARWAAARKLEMHNPVVLCDTDPVKLHYSWCLNRIGVAPRDRFAEELAAVRRAFAEDRLGFADVVVTAIPSMATLSEHRQADHTRQRRSFDLHAQLSDPLRQWYHALDGIEPGHVLWQFPEPSDLQARLFQPRSERSDPARLDRLMSLLPKL</sequence>
<reference evidence="1 2" key="1">
    <citation type="submission" date="2019-06" db="EMBL/GenBank/DDBJ databases">
        <title>Sequencing the genomes of 1000 actinobacteria strains.</title>
        <authorList>
            <person name="Klenk H.-P."/>
        </authorList>
    </citation>
    <scope>NUCLEOTIDE SEQUENCE [LARGE SCALE GENOMIC DNA]</scope>
    <source>
        <strain evidence="1 2">DSM 19560</strain>
    </source>
</reference>
<evidence type="ECO:0008006" key="3">
    <source>
        <dbReference type="Google" id="ProtNLM"/>
    </source>
</evidence>
<protein>
    <recommendedName>
        <fullName evidence="3">AAA domain-containing protein</fullName>
    </recommendedName>
</protein>
<organism evidence="1 2">
    <name type="scientific">Rudaeicoccus suwonensis</name>
    <dbReference type="NCBI Taxonomy" id="657409"/>
    <lineage>
        <taxon>Bacteria</taxon>
        <taxon>Bacillati</taxon>
        <taxon>Actinomycetota</taxon>
        <taxon>Actinomycetes</taxon>
        <taxon>Micrococcales</taxon>
        <taxon>Dermacoccaceae</taxon>
        <taxon>Rudaeicoccus</taxon>
    </lineage>
</organism>
<accession>A0A561E368</accession>
<keyword evidence="2" id="KW-1185">Reference proteome</keyword>
<dbReference type="SUPFAM" id="SSF52540">
    <property type="entry name" value="P-loop containing nucleoside triphosphate hydrolases"/>
    <property type="match status" value="1"/>
</dbReference>
<dbReference type="EMBL" id="VIVQ01000002">
    <property type="protein sequence ID" value="TWE10031.1"/>
    <property type="molecule type" value="Genomic_DNA"/>
</dbReference>
<gene>
    <name evidence="1" type="ORF">BKA23_2379</name>
</gene>
<evidence type="ECO:0000313" key="2">
    <source>
        <dbReference type="Proteomes" id="UP000318297"/>
    </source>
</evidence>
<evidence type="ECO:0000313" key="1">
    <source>
        <dbReference type="EMBL" id="TWE10031.1"/>
    </source>
</evidence>
<comment type="caution">
    <text evidence="1">The sequence shown here is derived from an EMBL/GenBank/DDBJ whole genome shotgun (WGS) entry which is preliminary data.</text>
</comment>
<proteinExistence type="predicted"/>
<dbReference type="OrthoDB" id="8281890at2"/>
<dbReference type="InterPro" id="IPR027417">
    <property type="entry name" value="P-loop_NTPase"/>
</dbReference>
<dbReference type="AlphaFoldDB" id="A0A561E368"/>
<dbReference type="Proteomes" id="UP000318297">
    <property type="component" value="Unassembled WGS sequence"/>
</dbReference>
<name>A0A561E368_9MICO</name>